<dbReference type="PROSITE" id="PS00497">
    <property type="entry name" value="TYROSINASE_1"/>
    <property type="match status" value="1"/>
</dbReference>
<dbReference type="PANTHER" id="PTHR11474">
    <property type="entry name" value="TYROSINASE FAMILY MEMBER"/>
    <property type="match status" value="1"/>
</dbReference>
<keyword evidence="1" id="KW-0479">Metal-binding</keyword>
<protein>
    <recommendedName>
        <fullName evidence="3 4">Tyrosinase copper-binding domain-containing protein</fullName>
    </recommendedName>
</protein>
<keyword evidence="2" id="KW-0560">Oxidoreductase</keyword>
<accession>A0ABR1NMK9</accession>
<proteinExistence type="predicted"/>
<dbReference type="Pfam" id="PF00264">
    <property type="entry name" value="Tyrosinase"/>
    <property type="match status" value="1"/>
</dbReference>
<evidence type="ECO:0000313" key="6">
    <source>
        <dbReference type="Proteomes" id="UP001430848"/>
    </source>
</evidence>
<dbReference type="SUPFAM" id="SSF48056">
    <property type="entry name" value="Di-copper centre-containing domain"/>
    <property type="match status" value="1"/>
</dbReference>
<dbReference type="Gene3D" id="1.10.1280.10">
    <property type="entry name" value="Di-copper center containing domain from catechol oxidase"/>
    <property type="match status" value="1"/>
</dbReference>
<organism evidence="5 6">
    <name type="scientific">Diaporthe eres</name>
    <name type="common">Phomopsis oblonga</name>
    <dbReference type="NCBI Taxonomy" id="83184"/>
    <lineage>
        <taxon>Eukaryota</taxon>
        <taxon>Fungi</taxon>
        <taxon>Dikarya</taxon>
        <taxon>Ascomycota</taxon>
        <taxon>Pezizomycotina</taxon>
        <taxon>Sordariomycetes</taxon>
        <taxon>Sordariomycetidae</taxon>
        <taxon>Diaporthales</taxon>
        <taxon>Diaporthaceae</taxon>
        <taxon>Diaporthe</taxon>
        <taxon>Diaporthe eres species complex</taxon>
    </lineage>
</organism>
<dbReference type="EMBL" id="JAKNSF020000201">
    <property type="protein sequence ID" value="KAK7707387.1"/>
    <property type="molecule type" value="Genomic_DNA"/>
</dbReference>
<gene>
    <name evidence="5" type="ORF">SLS63_013738</name>
</gene>
<name>A0ABR1NMK9_DIAER</name>
<dbReference type="PRINTS" id="PR00092">
    <property type="entry name" value="TYROSINASE"/>
</dbReference>
<keyword evidence="6" id="KW-1185">Reference proteome</keyword>
<evidence type="ECO:0000256" key="1">
    <source>
        <dbReference type="ARBA" id="ARBA00022723"/>
    </source>
</evidence>
<dbReference type="InterPro" id="IPR050316">
    <property type="entry name" value="Tyrosinase/Hemocyanin"/>
</dbReference>
<dbReference type="PANTHER" id="PTHR11474:SF125">
    <property type="entry name" value="N-ACETYL-6-HYDROXYTRYPTOPHAN OXIDASE IVOB-RELATED"/>
    <property type="match status" value="1"/>
</dbReference>
<reference evidence="5 6" key="1">
    <citation type="submission" date="2024-02" db="EMBL/GenBank/DDBJ databases">
        <title>De novo assembly and annotation of 12 fungi associated with fruit tree decline syndrome in Ontario, Canada.</title>
        <authorList>
            <person name="Sulman M."/>
            <person name="Ellouze W."/>
            <person name="Ilyukhin E."/>
        </authorList>
    </citation>
    <scope>NUCLEOTIDE SEQUENCE [LARGE SCALE GENOMIC DNA]</scope>
    <source>
        <strain evidence="5 6">M169</strain>
    </source>
</reference>
<sequence>MLQAALSSDEKKEYIGAVQCLLKLPSKSDPTFAPGARSRYDDFVAVHINQTLSIHGTGNFLTWHRYVTYAYETALREECGYQGYQPYWNWFDYTDDLTKSPLFDGSETSMSGDGAYLAHNGSLSGANNIFLPSGNGGGCVKSGPFTNADGPLGYNPRCLSRDLGDYTASTWFTPENLLNITVGDASASIELFQNELQGRFGDQFLGMHASGHMAVGGEASDLFSSINDPSFWFHHSMVDQVYWIWQALHPDQAETIAGTITILNQPPSRDTSKDDIIELGVNAPSVTIDDVLNTLGESPLCYVYI</sequence>
<feature type="domain" description="Tyrosinase copper-binding" evidence="4">
    <location>
        <begin position="228"/>
        <end position="239"/>
    </location>
</feature>
<dbReference type="InterPro" id="IPR002227">
    <property type="entry name" value="Tyrosinase_Cu-bd"/>
</dbReference>
<feature type="domain" description="Tyrosinase copper-binding" evidence="3">
    <location>
        <begin position="55"/>
        <end position="72"/>
    </location>
</feature>
<evidence type="ECO:0000259" key="3">
    <source>
        <dbReference type="PROSITE" id="PS00497"/>
    </source>
</evidence>
<comment type="caution">
    <text evidence="5">The sequence shown here is derived from an EMBL/GenBank/DDBJ whole genome shotgun (WGS) entry which is preliminary data.</text>
</comment>
<dbReference type="Proteomes" id="UP001430848">
    <property type="component" value="Unassembled WGS sequence"/>
</dbReference>
<dbReference type="InterPro" id="IPR008922">
    <property type="entry name" value="Di-copper_centre_dom_sf"/>
</dbReference>
<evidence type="ECO:0000313" key="5">
    <source>
        <dbReference type="EMBL" id="KAK7707387.1"/>
    </source>
</evidence>
<evidence type="ECO:0000256" key="2">
    <source>
        <dbReference type="ARBA" id="ARBA00023002"/>
    </source>
</evidence>
<dbReference type="PROSITE" id="PS00498">
    <property type="entry name" value="TYROSINASE_2"/>
    <property type="match status" value="1"/>
</dbReference>
<evidence type="ECO:0000259" key="4">
    <source>
        <dbReference type="PROSITE" id="PS00498"/>
    </source>
</evidence>